<dbReference type="Proteomes" id="UP000269499">
    <property type="component" value="Unassembled WGS sequence"/>
</dbReference>
<name>A0A497EYF0_9CREN</name>
<dbReference type="Gene3D" id="3.30.56.70">
    <property type="entry name" value="N2,N2-dimethylguanosine tRNA methyltransferase, C-terminal domain"/>
    <property type="match status" value="1"/>
</dbReference>
<dbReference type="EMBL" id="QMRA01000028">
    <property type="protein sequence ID" value="RLE54325.1"/>
    <property type="molecule type" value="Genomic_DNA"/>
</dbReference>
<evidence type="ECO:0000256" key="6">
    <source>
        <dbReference type="ARBA" id="ARBA00022884"/>
    </source>
</evidence>
<evidence type="ECO:0000256" key="5">
    <source>
        <dbReference type="ARBA" id="ARBA00022694"/>
    </source>
</evidence>
<dbReference type="GO" id="GO:0000049">
    <property type="term" value="F:tRNA binding"/>
    <property type="evidence" value="ECO:0007669"/>
    <property type="project" value="UniProtKB-UniRule"/>
</dbReference>
<keyword evidence="6 8" id="KW-0694">RNA-binding</keyword>
<gene>
    <name evidence="8" type="primary">trm1</name>
    <name evidence="10" type="ORF">DRJ20_00560</name>
    <name evidence="11" type="ORF">DRJ26_02020</name>
</gene>
<feature type="binding site" evidence="8">
    <location>
        <position position="47"/>
    </location>
    <ligand>
        <name>S-adenosyl-L-methionine</name>
        <dbReference type="ChEBI" id="CHEBI:59789"/>
    </ligand>
</feature>
<dbReference type="CDD" id="cd02440">
    <property type="entry name" value="AdoMet_MTases"/>
    <property type="match status" value="1"/>
</dbReference>
<dbReference type="EC" id="2.1.1.216" evidence="7 8"/>
<dbReference type="InterPro" id="IPR022923">
    <property type="entry name" value="TRM1_arc_bac"/>
</dbReference>
<keyword evidence="4 8" id="KW-0949">S-adenosyl-L-methionine</keyword>
<reference evidence="12 13" key="1">
    <citation type="submission" date="2018-06" db="EMBL/GenBank/DDBJ databases">
        <title>Extensive metabolic versatility and redundancy in microbially diverse, dynamic hydrothermal sediments.</title>
        <authorList>
            <person name="Dombrowski N."/>
            <person name="Teske A."/>
            <person name="Baker B.J."/>
        </authorList>
    </citation>
    <scope>NUCLEOTIDE SEQUENCE [LARGE SCALE GENOMIC DNA]</scope>
    <source>
        <strain evidence="11">B20_G2</strain>
        <strain evidence="10">B29_G17</strain>
    </source>
</reference>
<evidence type="ECO:0000256" key="3">
    <source>
        <dbReference type="ARBA" id="ARBA00022679"/>
    </source>
</evidence>
<comment type="function">
    <text evidence="8">Dimethylates a single guanine residue at position 26 of a number of tRNAs using S-adenosyl-L-methionine as donor of the methyl groups.</text>
</comment>
<dbReference type="GO" id="GO:0046872">
    <property type="term" value="F:metal ion binding"/>
    <property type="evidence" value="ECO:0007669"/>
    <property type="project" value="UniProtKB-KW"/>
</dbReference>
<dbReference type="PANTHER" id="PTHR10631">
    <property type="entry name" value="N 2 ,N 2 -DIMETHYLGUANOSINE TRNA METHYLTRANSFERASE"/>
    <property type="match status" value="1"/>
</dbReference>
<dbReference type="AlphaFoldDB" id="A0A497EYF0"/>
<feature type="binding site" evidence="8">
    <location>
        <position position="282"/>
    </location>
    <ligand>
        <name>Zn(2+)</name>
        <dbReference type="ChEBI" id="CHEBI:29105"/>
    </ligand>
</feature>
<dbReference type="HAMAP" id="MF_00290">
    <property type="entry name" value="tRNA_dimethyltr_TRM1"/>
    <property type="match status" value="1"/>
</dbReference>
<feature type="binding site" evidence="8">
    <location>
        <position position="95"/>
    </location>
    <ligand>
        <name>S-adenosyl-L-methionine</name>
        <dbReference type="ChEBI" id="CHEBI:59789"/>
    </ligand>
</feature>
<dbReference type="EMBL" id="QMQZ01000007">
    <property type="protein sequence ID" value="RLE52217.1"/>
    <property type="molecule type" value="Genomic_DNA"/>
</dbReference>
<dbReference type="Pfam" id="PF02005">
    <property type="entry name" value="TRM"/>
    <property type="match status" value="1"/>
</dbReference>
<keyword evidence="8" id="KW-0479">Metal-binding</keyword>
<keyword evidence="2 8" id="KW-0489">Methyltransferase</keyword>
<comment type="caution">
    <text evidence="10">The sequence shown here is derived from an EMBL/GenBank/DDBJ whole genome shotgun (WGS) entry which is preliminary data.</text>
</comment>
<dbReference type="InterPro" id="IPR042296">
    <property type="entry name" value="tRNA_met_Trm1_C"/>
</dbReference>
<feature type="binding site" evidence="8">
    <location>
        <position position="262"/>
    </location>
    <ligand>
        <name>Zn(2+)</name>
        <dbReference type="ChEBI" id="CHEBI:29105"/>
    </ligand>
</feature>
<proteinExistence type="inferred from homology"/>
<dbReference type="FunFam" id="3.30.56.70:FF:000001">
    <property type="entry name" value="tRNA (guanine(26)-N(2))-dimethyltransferase"/>
    <property type="match status" value="1"/>
</dbReference>
<sequence>MSFPRILIREGKVKLFIPDPNYFKDEEGRFDPTYAPVFYNPRMTFCRDIGVLAVQAFQRLVERPIRICDPLAATGIRGLRYASEVDGVEYVLLNDVNPKAAELAIENVKLNNLESLIDITCSDARLILLKHSSPKTRFDVIDVDPFGSPVPFIESSIRALRDGGLLCLTATDMPPLCGKYPLTCLRKYGGLPLKVDFCHEIAVRLLVACLVKKAAEADFAARVVFSHSTDHYIRVYAILERNATKANELLKWLGYVIYCRNCYFRDVIRGVASPIPSSCPECNSPLLIGGPMWCGSIFEKSFVERMLEASSEKELENAVRVSRLLEVILEEVGGPPTYFILDAIASRLRQSSPPVGEVIKKLRQMGFFASRTHFHPKGVRTNAPLSKIYEAFSSCQLQ</sequence>
<evidence type="ECO:0000313" key="11">
    <source>
        <dbReference type="EMBL" id="RLE54325.1"/>
    </source>
</evidence>
<dbReference type="InterPro" id="IPR029063">
    <property type="entry name" value="SAM-dependent_MTases_sf"/>
</dbReference>
<dbReference type="GO" id="GO:0002940">
    <property type="term" value="P:tRNA N2-guanine methylation"/>
    <property type="evidence" value="ECO:0007669"/>
    <property type="project" value="TreeGrafter"/>
</dbReference>
<keyword evidence="8" id="KW-0862">Zinc</keyword>
<keyword evidence="1 8" id="KW-0820">tRNA-binding</keyword>
<feature type="binding site" evidence="8">
    <location>
        <position position="279"/>
    </location>
    <ligand>
        <name>Zn(2+)</name>
        <dbReference type="ChEBI" id="CHEBI:29105"/>
    </ligand>
</feature>
<comment type="catalytic activity">
    <reaction evidence="8">
        <text>guanosine(26) in tRNA + 2 S-adenosyl-L-methionine = N(2)-dimethylguanosine(26) in tRNA + 2 S-adenosyl-L-homocysteine + 2 H(+)</text>
        <dbReference type="Rhea" id="RHEA:43140"/>
        <dbReference type="Rhea" id="RHEA-COMP:10359"/>
        <dbReference type="Rhea" id="RHEA-COMP:10360"/>
        <dbReference type="ChEBI" id="CHEBI:15378"/>
        <dbReference type="ChEBI" id="CHEBI:57856"/>
        <dbReference type="ChEBI" id="CHEBI:59789"/>
        <dbReference type="ChEBI" id="CHEBI:74269"/>
        <dbReference type="ChEBI" id="CHEBI:74513"/>
        <dbReference type="EC" id="2.1.1.216"/>
    </reaction>
</comment>
<dbReference type="Gene3D" id="3.40.50.150">
    <property type="entry name" value="Vaccinia Virus protein VP39"/>
    <property type="match status" value="1"/>
</dbReference>
<evidence type="ECO:0000313" key="10">
    <source>
        <dbReference type="EMBL" id="RLE52217.1"/>
    </source>
</evidence>
<evidence type="ECO:0000313" key="13">
    <source>
        <dbReference type="Proteomes" id="UP000269499"/>
    </source>
</evidence>
<dbReference type="FunFam" id="3.40.50.150:FF:000272">
    <property type="entry name" value="tRNA (guanine(26)-N(2))-dimethyltransferase"/>
    <property type="match status" value="1"/>
</dbReference>
<feature type="binding site" evidence="8">
    <location>
        <position position="259"/>
    </location>
    <ligand>
        <name>Zn(2+)</name>
        <dbReference type="ChEBI" id="CHEBI:29105"/>
    </ligand>
</feature>
<keyword evidence="5 8" id="KW-0819">tRNA processing</keyword>
<protein>
    <recommendedName>
        <fullName evidence="7 8">tRNA (guanine(26)-N(2))-dimethyltransferase</fullName>
        <ecNumber evidence="7 8">2.1.1.216</ecNumber>
    </recommendedName>
    <alternativeName>
        <fullName evidence="8">tRNA 2,2-dimethylguanosine-26 methyltransferase</fullName>
    </alternativeName>
    <alternativeName>
        <fullName evidence="8">tRNA(guanine-26,N(2)-N(2)) methyltransferase</fullName>
    </alternativeName>
    <alternativeName>
        <fullName evidence="8">tRNA(m(2,2)G26)dimethyltransferase</fullName>
    </alternativeName>
</protein>
<evidence type="ECO:0000256" key="8">
    <source>
        <dbReference type="HAMAP-Rule" id="MF_00290"/>
    </source>
</evidence>
<evidence type="ECO:0000256" key="1">
    <source>
        <dbReference type="ARBA" id="ARBA00022555"/>
    </source>
</evidence>
<feature type="binding site" evidence="8">
    <location>
        <position position="124"/>
    </location>
    <ligand>
        <name>S-adenosyl-L-methionine</name>
        <dbReference type="ChEBI" id="CHEBI:59789"/>
    </ligand>
</feature>
<evidence type="ECO:0000313" key="12">
    <source>
        <dbReference type="Proteomes" id="UP000268446"/>
    </source>
</evidence>
<dbReference type="SUPFAM" id="SSF53335">
    <property type="entry name" value="S-adenosyl-L-methionine-dependent methyltransferases"/>
    <property type="match status" value="1"/>
</dbReference>
<accession>A0A497EYF0</accession>
<evidence type="ECO:0000256" key="7">
    <source>
        <dbReference type="ARBA" id="ARBA00039099"/>
    </source>
</evidence>
<dbReference type="PROSITE" id="PS51626">
    <property type="entry name" value="SAM_MT_TRM1"/>
    <property type="match status" value="1"/>
</dbReference>
<feature type="binding site" evidence="8">
    <location>
        <position position="77"/>
    </location>
    <ligand>
        <name>S-adenosyl-L-methionine</name>
        <dbReference type="ChEBI" id="CHEBI:59789"/>
    </ligand>
</feature>
<comment type="similarity">
    <text evidence="8 9">Belongs to the class I-like SAM-binding methyltransferase superfamily. Trm1 family.</text>
</comment>
<evidence type="ECO:0000256" key="9">
    <source>
        <dbReference type="PROSITE-ProRule" id="PRU00958"/>
    </source>
</evidence>
<keyword evidence="3 8" id="KW-0808">Transferase</keyword>
<dbReference type="Proteomes" id="UP000268446">
    <property type="component" value="Unassembled WGS sequence"/>
</dbReference>
<evidence type="ECO:0000256" key="2">
    <source>
        <dbReference type="ARBA" id="ARBA00022603"/>
    </source>
</evidence>
<dbReference type="InterPro" id="IPR002905">
    <property type="entry name" value="Trm1"/>
</dbReference>
<feature type="binding site" evidence="8">
    <location>
        <position position="123"/>
    </location>
    <ligand>
        <name>S-adenosyl-L-methionine</name>
        <dbReference type="ChEBI" id="CHEBI:59789"/>
    </ligand>
</feature>
<dbReference type="NCBIfam" id="TIGR00308">
    <property type="entry name" value="TRM1"/>
    <property type="match status" value="1"/>
</dbReference>
<dbReference type="GO" id="GO:0160104">
    <property type="term" value="F:tRNA (guanine(26)-N2)-dimethyltransferase activity"/>
    <property type="evidence" value="ECO:0007669"/>
    <property type="project" value="UniProtKB-UniRule"/>
</dbReference>
<dbReference type="PANTHER" id="PTHR10631:SF3">
    <property type="entry name" value="TRNA (GUANINE(26)-N(2))-DIMETHYLTRANSFERASE"/>
    <property type="match status" value="1"/>
</dbReference>
<organism evidence="10 12">
    <name type="scientific">Thermoproteota archaeon</name>
    <dbReference type="NCBI Taxonomy" id="2056631"/>
    <lineage>
        <taxon>Archaea</taxon>
        <taxon>Thermoproteota</taxon>
    </lineage>
</organism>
<evidence type="ECO:0000256" key="4">
    <source>
        <dbReference type="ARBA" id="ARBA00022691"/>
    </source>
</evidence>